<dbReference type="AlphaFoldDB" id="A0A6B3C9I2"/>
<dbReference type="InterPro" id="IPR022742">
    <property type="entry name" value="Hydrolase_4"/>
</dbReference>
<protein>
    <submittedName>
        <fullName evidence="2">Alpha/beta hydrolase</fullName>
    </submittedName>
</protein>
<proteinExistence type="predicted"/>
<feature type="non-terminal residue" evidence="2">
    <location>
        <position position="126"/>
    </location>
</feature>
<evidence type="ECO:0000313" key="2">
    <source>
        <dbReference type="EMBL" id="NEC93495.1"/>
    </source>
</evidence>
<comment type="caution">
    <text evidence="2">The sequence shown here is derived from an EMBL/GenBank/DDBJ whole genome shotgun (WGS) entry which is preliminary data.</text>
</comment>
<keyword evidence="2" id="KW-0378">Hydrolase</keyword>
<gene>
    <name evidence="2" type="ORF">G3I71_49000</name>
</gene>
<reference evidence="2" key="1">
    <citation type="submission" date="2020-01" db="EMBL/GenBank/DDBJ databases">
        <title>Insect and environment-associated Actinomycetes.</title>
        <authorList>
            <person name="Currrie C."/>
            <person name="Chevrette M."/>
            <person name="Carlson C."/>
            <person name="Stubbendieck R."/>
            <person name="Wendt-Pienkowski E."/>
        </authorList>
    </citation>
    <scope>NUCLEOTIDE SEQUENCE</scope>
    <source>
        <strain evidence="2">SID12501</strain>
    </source>
</reference>
<dbReference type="Pfam" id="PF12146">
    <property type="entry name" value="Hydrolase_4"/>
    <property type="match status" value="1"/>
</dbReference>
<organism evidence="2">
    <name type="scientific">Streptomyces sp. SID12501</name>
    <dbReference type="NCBI Taxonomy" id="2706042"/>
    <lineage>
        <taxon>Bacteria</taxon>
        <taxon>Bacillati</taxon>
        <taxon>Actinomycetota</taxon>
        <taxon>Actinomycetes</taxon>
        <taxon>Kitasatosporales</taxon>
        <taxon>Streptomycetaceae</taxon>
        <taxon>Streptomyces</taxon>
    </lineage>
</organism>
<feature type="domain" description="Serine aminopeptidase S33" evidence="1">
    <location>
        <begin position="47"/>
        <end position="121"/>
    </location>
</feature>
<dbReference type="SUPFAM" id="SSF53474">
    <property type="entry name" value="alpha/beta-Hydrolases"/>
    <property type="match status" value="1"/>
</dbReference>
<dbReference type="EMBL" id="JAAGLU010000891">
    <property type="protein sequence ID" value="NEC93495.1"/>
    <property type="molecule type" value="Genomic_DNA"/>
</dbReference>
<dbReference type="Gene3D" id="3.40.50.1820">
    <property type="entry name" value="alpha/beta hydrolase"/>
    <property type="match status" value="1"/>
</dbReference>
<dbReference type="GO" id="GO:0016787">
    <property type="term" value="F:hydrolase activity"/>
    <property type="evidence" value="ECO:0007669"/>
    <property type="project" value="UniProtKB-KW"/>
</dbReference>
<sequence length="126" mass="14215">MWDRETSDVLGDRWRARTLHLRPDDVARRTGVDPVATLVRRVPDGAPSRRAVLYLHGFVDYFFQTHVGDALAAAGWDTYALDLRDHGRSIRPGRPPNETTDLGVYAQEIDAAVRAVRLDHDEVVLL</sequence>
<dbReference type="InterPro" id="IPR029058">
    <property type="entry name" value="AB_hydrolase_fold"/>
</dbReference>
<name>A0A6B3C9I2_9ACTN</name>
<evidence type="ECO:0000259" key="1">
    <source>
        <dbReference type="Pfam" id="PF12146"/>
    </source>
</evidence>
<accession>A0A6B3C9I2</accession>